<dbReference type="EMBL" id="JAMKBJ010000011">
    <property type="protein sequence ID" value="MCZ8538033.1"/>
    <property type="molecule type" value="Genomic_DNA"/>
</dbReference>
<reference evidence="2" key="1">
    <citation type="submission" date="2022-05" db="EMBL/GenBank/DDBJ databases">
        <authorList>
            <person name="Colautti A."/>
            <person name="Iacumin L."/>
        </authorList>
    </citation>
    <scope>NUCLEOTIDE SEQUENCE</scope>
    <source>
        <strain evidence="2">SK 55</strain>
    </source>
</reference>
<proteinExistence type="predicted"/>
<accession>A0A9X3LHJ5</accession>
<keyword evidence="1" id="KW-0472">Membrane</keyword>
<keyword evidence="3" id="KW-1185">Reference proteome</keyword>
<dbReference type="AlphaFoldDB" id="A0A9X3LHJ5"/>
<evidence type="ECO:0000256" key="1">
    <source>
        <dbReference type="SAM" id="Phobius"/>
    </source>
</evidence>
<dbReference type="Proteomes" id="UP001152173">
    <property type="component" value="Unassembled WGS sequence"/>
</dbReference>
<evidence type="ECO:0000313" key="2">
    <source>
        <dbReference type="EMBL" id="MCZ8538033.1"/>
    </source>
</evidence>
<keyword evidence="1" id="KW-1133">Transmembrane helix</keyword>
<comment type="caution">
    <text evidence="2">The sequence shown here is derived from an EMBL/GenBank/DDBJ whole genome shotgun (WGS) entry which is preliminary data.</text>
</comment>
<protein>
    <submittedName>
        <fullName evidence="2">Uncharacterized protein</fullName>
    </submittedName>
</protein>
<name>A0A9X3LHJ5_9BACL</name>
<evidence type="ECO:0000313" key="3">
    <source>
        <dbReference type="Proteomes" id="UP001152173"/>
    </source>
</evidence>
<organism evidence="2 3">
    <name type="scientific">Paenisporosarcina quisquiliarum</name>
    <dbReference type="NCBI Taxonomy" id="365346"/>
    <lineage>
        <taxon>Bacteria</taxon>
        <taxon>Bacillati</taxon>
        <taxon>Bacillota</taxon>
        <taxon>Bacilli</taxon>
        <taxon>Bacillales</taxon>
        <taxon>Caryophanaceae</taxon>
        <taxon>Paenisporosarcina</taxon>
    </lineage>
</organism>
<keyword evidence="1" id="KW-0812">Transmembrane</keyword>
<dbReference type="RefSeq" id="WP_269927102.1">
    <property type="nucleotide sequence ID" value="NZ_JAMKBJ010000011.1"/>
</dbReference>
<sequence length="225" mass="26380">MKNQNKNELNYDFIKSLVERPDLDPDMAFVNKLRKKITKVNINSSLLSRSLSKRLKIIGVVLMAISTLYVLFLSFENENPSLGTEKVEDTPISTIHHYDIDDLLSNHPSYNQMYKEILKETQSTKAAEMFVLYLEALKQGDIEEFKKYSIMDQDFKIKPLIDDYKQVDFETLAIENMIWSQAEPSIELQISYQRKNTTAEELRSLHVHINDGVNMDVYEQFDWRK</sequence>
<feature type="transmembrane region" description="Helical" evidence="1">
    <location>
        <begin position="57"/>
        <end position="75"/>
    </location>
</feature>
<gene>
    <name evidence="2" type="ORF">M9R32_12625</name>
</gene>